<gene>
    <name evidence="2" type="ORF">PU648_01200</name>
</gene>
<evidence type="ECO:0000313" key="2">
    <source>
        <dbReference type="EMBL" id="MDU8991062.1"/>
    </source>
</evidence>
<feature type="compositionally biased region" description="Basic residues" evidence="1">
    <location>
        <begin position="103"/>
        <end position="132"/>
    </location>
</feature>
<dbReference type="RefSeq" id="WP_143610800.1">
    <property type="nucleotide sequence ID" value="NZ_CP107955.1"/>
</dbReference>
<dbReference type="Proteomes" id="UP001257627">
    <property type="component" value="Unassembled WGS sequence"/>
</dbReference>
<name>A0ABU3UAX4_9ACTN</name>
<reference evidence="2 3" key="1">
    <citation type="submission" date="2023-02" db="EMBL/GenBank/DDBJ databases">
        <authorList>
            <person name="Maleckis M."/>
        </authorList>
    </citation>
    <scope>NUCLEOTIDE SEQUENCE [LARGE SCALE GENOMIC DNA]</scope>
    <source>
        <strain evidence="2 3">P8-A2</strain>
    </source>
</reference>
<evidence type="ECO:0000313" key="3">
    <source>
        <dbReference type="Proteomes" id="UP001257627"/>
    </source>
</evidence>
<proteinExistence type="predicted"/>
<comment type="caution">
    <text evidence="2">The sequence shown here is derived from an EMBL/GenBank/DDBJ whole genome shotgun (WGS) entry which is preliminary data.</text>
</comment>
<sequence length="132" mass="14090">MHLEGEGIVVGQFGDQTAERSFIWKQADLLRPTGGSAAAVGVGFVPGDSPPLLPYLGRDHLREGLELSETPEPERPDKVLDLMAALNESVAQSKASRAEGSKPKPKPKPKKKAATKKATAKKLPAKKTAGRR</sequence>
<keyword evidence="3" id="KW-1185">Reference proteome</keyword>
<accession>A0ABU3UAX4</accession>
<evidence type="ECO:0000256" key="1">
    <source>
        <dbReference type="SAM" id="MobiDB-lite"/>
    </source>
</evidence>
<protein>
    <submittedName>
        <fullName evidence="2">Uncharacterized protein</fullName>
    </submittedName>
</protein>
<organism evidence="2 3">
    <name type="scientific">Streptomyces mirabilis</name>
    <dbReference type="NCBI Taxonomy" id="68239"/>
    <lineage>
        <taxon>Bacteria</taxon>
        <taxon>Bacillati</taxon>
        <taxon>Actinomycetota</taxon>
        <taxon>Actinomycetes</taxon>
        <taxon>Kitasatosporales</taxon>
        <taxon>Streptomycetaceae</taxon>
        <taxon>Streptomyces</taxon>
    </lineage>
</organism>
<dbReference type="EMBL" id="JARAKF010000001">
    <property type="protein sequence ID" value="MDU8991062.1"/>
    <property type="molecule type" value="Genomic_DNA"/>
</dbReference>
<feature type="region of interest" description="Disordered" evidence="1">
    <location>
        <begin position="87"/>
        <end position="132"/>
    </location>
</feature>